<accession>A0A3Q3FD16</accession>
<protein>
    <submittedName>
        <fullName evidence="7">Transmembrane protein 248-like</fullName>
    </submittedName>
</protein>
<reference evidence="7" key="1">
    <citation type="submission" date="2025-08" db="UniProtKB">
        <authorList>
            <consortium name="Ensembl"/>
        </authorList>
    </citation>
    <scope>IDENTIFICATION</scope>
</reference>
<dbReference type="Proteomes" id="UP000261660">
    <property type="component" value="Unplaced"/>
</dbReference>
<dbReference type="AlphaFoldDB" id="A0A3Q3FD16"/>
<evidence type="ECO:0000256" key="1">
    <source>
        <dbReference type="ARBA" id="ARBA00004370"/>
    </source>
</evidence>
<dbReference type="GeneTree" id="ENSGT00940000153883"/>
<evidence type="ECO:0000256" key="2">
    <source>
        <dbReference type="ARBA" id="ARBA00022692"/>
    </source>
</evidence>
<dbReference type="GO" id="GO:0016020">
    <property type="term" value="C:membrane"/>
    <property type="evidence" value="ECO:0007669"/>
    <property type="project" value="UniProtKB-SubCell"/>
</dbReference>
<proteinExistence type="predicted"/>
<dbReference type="STRING" id="56723.ENSLBEP00000017138"/>
<organism evidence="7 8">
    <name type="scientific">Labrus bergylta</name>
    <name type="common">ballan wrasse</name>
    <dbReference type="NCBI Taxonomy" id="56723"/>
    <lineage>
        <taxon>Eukaryota</taxon>
        <taxon>Metazoa</taxon>
        <taxon>Chordata</taxon>
        <taxon>Craniata</taxon>
        <taxon>Vertebrata</taxon>
        <taxon>Euteleostomi</taxon>
        <taxon>Actinopterygii</taxon>
        <taxon>Neopterygii</taxon>
        <taxon>Teleostei</taxon>
        <taxon>Neoteleostei</taxon>
        <taxon>Acanthomorphata</taxon>
        <taxon>Eupercaria</taxon>
        <taxon>Labriformes</taxon>
        <taxon>Labridae</taxon>
        <taxon>Labrus</taxon>
    </lineage>
</organism>
<evidence type="ECO:0000256" key="3">
    <source>
        <dbReference type="ARBA" id="ARBA00022989"/>
    </source>
</evidence>
<reference evidence="7" key="2">
    <citation type="submission" date="2025-09" db="UniProtKB">
        <authorList>
            <consortium name="Ensembl"/>
        </authorList>
    </citation>
    <scope>IDENTIFICATION</scope>
</reference>
<evidence type="ECO:0000256" key="4">
    <source>
        <dbReference type="ARBA" id="ARBA00023136"/>
    </source>
</evidence>
<dbReference type="InParanoid" id="A0A3Q3FD16"/>
<keyword evidence="8" id="KW-1185">Reference proteome</keyword>
<evidence type="ECO:0000259" key="6">
    <source>
        <dbReference type="Pfam" id="PF14940"/>
    </source>
</evidence>
<dbReference type="Pfam" id="PF14940">
    <property type="entry name" value="TMEM219"/>
    <property type="match status" value="1"/>
</dbReference>
<evidence type="ECO:0000313" key="8">
    <source>
        <dbReference type="Proteomes" id="UP000261660"/>
    </source>
</evidence>
<dbReference type="PANTHER" id="PTHR16002:SF6">
    <property type="entry name" value="INSULIN-LIKE GROWTH FACTOR-BINDING PROTEIN 3 RECEPTOR"/>
    <property type="match status" value="1"/>
</dbReference>
<dbReference type="OrthoDB" id="8680674at2759"/>
<feature type="domain" description="TMEM248/TMEM219" evidence="6">
    <location>
        <begin position="10"/>
        <end position="207"/>
    </location>
</feature>
<keyword evidence="3 5" id="KW-1133">Transmembrane helix</keyword>
<keyword evidence="2 5" id="KW-0812">Transmembrane</keyword>
<evidence type="ECO:0000313" key="7">
    <source>
        <dbReference type="Ensembl" id="ENSLBEP00000017138.1"/>
    </source>
</evidence>
<comment type="subcellular location">
    <subcellularLocation>
        <location evidence="1">Membrane</location>
    </subcellularLocation>
</comment>
<dbReference type="InterPro" id="IPR039493">
    <property type="entry name" value="TMEM248/TMEM219"/>
</dbReference>
<sequence length="274" mass="30135">MGFWQPLTNLRDYVSQNPPVVTFFLCLLTLAVTFVCLSSYSYNHSVPNPDTTKDWNHLLSSLSQFKLCVNSNASLPELVSPTTSPLSLRKRDVSVHPTNTPSVTTLHLRVPLVVTPNSNSDSLKNIALHTALNSSQLHLEGNDSINMTLEIVSGNDTYTCLTISAPTHLLPMSLLPSECPASEKNISPIHVEATKQLDTVSQTCYSLRSENDPSLIVMLTPEERSVAARHLLEVSVCLLGVCGILCLAACMTHSLVRRHYWNGLDLQNELLIDS</sequence>
<name>A0A3Q3FD16_9LABR</name>
<feature type="transmembrane region" description="Helical" evidence="5">
    <location>
        <begin position="231"/>
        <end position="256"/>
    </location>
</feature>
<keyword evidence="4 5" id="KW-0472">Membrane</keyword>
<evidence type="ECO:0000256" key="5">
    <source>
        <dbReference type="SAM" id="Phobius"/>
    </source>
</evidence>
<dbReference type="InterPro" id="IPR039587">
    <property type="entry name" value="TMEM248/TMEM219_dom"/>
</dbReference>
<dbReference type="PANTHER" id="PTHR16002">
    <property type="entry name" value="TRANSMEMBRANE PROTEIN 248-LIKE"/>
    <property type="match status" value="1"/>
</dbReference>
<dbReference type="Ensembl" id="ENSLBET00000018104.1">
    <property type="protein sequence ID" value="ENSLBEP00000017138.1"/>
    <property type="gene ID" value="ENSLBEG00000013204.1"/>
</dbReference>
<feature type="transmembrane region" description="Helical" evidence="5">
    <location>
        <begin position="20"/>
        <end position="40"/>
    </location>
</feature>